<name>A0A382FD70_9ZZZZ</name>
<feature type="non-terminal residue" evidence="1">
    <location>
        <position position="24"/>
    </location>
</feature>
<dbReference type="AlphaFoldDB" id="A0A382FD70"/>
<sequence length="24" mass="2727">MGKVVEEVYTRLDGYPIVNNLCVD</sequence>
<organism evidence="1">
    <name type="scientific">marine metagenome</name>
    <dbReference type="NCBI Taxonomy" id="408172"/>
    <lineage>
        <taxon>unclassified sequences</taxon>
        <taxon>metagenomes</taxon>
        <taxon>ecological metagenomes</taxon>
    </lineage>
</organism>
<dbReference type="EMBL" id="UINC01049355">
    <property type="protein sequence ID" value="SVB61036.1"/>
    <property type="molecule type" value="Genomic_DNA"/>
</dbReference>
<proteinExistence type="predicted"/>
<reference evidence="1" key="1">
    <citation type="submission" date="2018-05" db="EMBL/GenBank/DDBJ databases">
        <authorList>
            <person name="Lanie J.A."/>
            <person name="Ng W.-L."/>
            <person name="Kazmierczak K.M."/>
            <person name="Andrzejewski T.M."/>
            <person name="Davidsen T.M."/>
            <person name="Wayne K.J."/>
            <person name="Tettelin H."/>
            <person name="Glass J.I."/>
            <person name="Rusch D."/>
            <person name="Podicherti R."/>
            <person name="Tsui H.-C.T."/>
            <person name="Winkler M.E."/>
        </authorList>
    </citation>
    <scope>NUCLEOTIDE SEQUENCE</scope>
</reference>
<accession>A0A382FD70</accession>
<protein>
    <submittedName>
        <fullName evidence="1">Uncharacterized protein</fullName>
    </submittedName>
</protein>
<gene>
    <name evidence="1" type="ORF">METZ01_LOCUS213890</name>
</gene>
<evidence type="ECO:0000313" key="1">
    <source>
        <dbReference type="EMBL" id="SVB61036.1"/>
    </source>
</evidence>